<evidence type="ECO:0000313" key="2">
    <source>
        <dbReference type="EMBL" id="MEQ2237325.1"/>
    </source>
</evidence>
<proteinExistence type="predicted"/>
<feature type="compositionally biased region" description="Basic and acidic residues" evidence="1">
    <location>
        <begin position="35"/>
        <end position="45"/>
    </location>
</feature>
<organism evidence="2 3">
    <name type="scientific">Ilyodon furcidens</name>
    <name type="common">goldbreast splitfin</name>
    <dbReference type="NCBI Taxonomy" id="33524"/>
    <lineage>
        <taxon>Eukaryota</taxon>
        <taxon>Metazoa</taxon>
        <taxon>Chordata</taxon>
        <taxon>Craniata</taxon>
        <taxon>Vertebrata</taxon>
        <taxon>Euteleostomi</taxon>
        <taxon>Actinopterygii</taxon>
        <taxon>Neopterygii</taxon>
        <taxon>Teleostei</taxon>
        <taxon>Neoteleostei</taxon>
        <taxon>Acanthomorphata</taxon>
        <taxon>Ovalentaria</taxon>
        <taxon>Atherinomorphae</taxon>
        <taxon>Cyprinodontiformes</taxon>
        <taxon>Goodeidae</taxon>
        <taxon>Ilyodon</taxon>
    </lineage>
</organism>
<dbReference type="Proteomes" id="UP001482620">
    <property type="component" value="Unassembled WGS sequence"/>
</dbReference>
<reference evidence="2 3" key="1">
    <citation type="submission" date="2021-06" db="EMBL/GenBank/DDBJ databases">
        <authorList>
            <person name="Palmer J.M."/>
        </authorList>
    </citation>
    <scope>NUCLEOTIDE SEQUENCE [LARGE SCALE GENOMIC DNA]</scope>
    <source>
        <strain evidence="3">if_2019</strain>
        <tissue evidence="2">Muscle</tissue>
    </source>
</reference>
<feature type="region of interest" description="Disordered" evidence="1">
    <location>
        <begin position="29"/>
        <end position="50"/>
    </location>
</feature>
<comment type="caution">
    <text evidence="2">The sequence shown here is derived from an EMBL/GenBank/DDBJ whole genome shotgun (WGS) entry which is preliminary data.</text>
</comment>
<accession>A0ABV0TWP2</accession>
<dbReference type="EMBL" id="JAHRIQ010048741">
    <property type="protein sequence ID" value="MEQ2237325.1"/>
    <property type="molecule type" value="Genomic_DNA"/>
</dbReference>
<name>A0ABV0TWP2_9TELE</name>
<evidence type="ECO:0000256" key="1">
    <source>
        <dbReference type="SAM" id="MobiDB-lite"/>
    </source>
</evidence>
<gene>
    <name evidence="2" type="ORF">ILYODFUR_022033</name>
</gene>
<protein>
    <submittedName>
        <fullName evidence="2">Uncharacterized protein</fullName>
    </submittedName>
</protein>
<sequence length="95" mass="10641">MTAHVDHRGAGAYLQKSTDKRWGIPWTGHQSIAGQHRDTQDKQPFRETNLPNSHVCGHACTGRTWKLHAERPPAWSRTFLLQGNSTTNCATVQPP</sequence>
<keyword evidence="3" id="KW-1185">Reference proteome</keyword>
<evidence type="ECO:0000313" key="3">
    <source>
        <dbReference type="Proteomes" id="UP001482620"/>
    </source>
</evidence>